<evidence type="ECO:0000259" key="15">
    <source>
        <dbReference type="Pfam" id="PF09317"/>
    </source>
</evidence>
<dbReference type="InterPro" id="IPR009100">
    <property type="entry name" value="AcylCoA_DH/oxidase_NM_dom_sf"/>
</dbReference>
<reference evidence="16" key="1">
    <citation type="submission" date="2018-06" db="EMBL/GenBank/DDBJ databases">
        <authorList>
            <person name="Zhirakovskaya E."/>
        </authorList>
    </citation>
    <scope>NUCLEOTIDE SEQUENCE</scope>
</reference>
<dbReference type="InterPro" id="IPR015396">
    <property type="entry name" value="FadE_C"/>
</dbReference>
<comment type="similarity">
    <text evidence="3">Belongs to the acyl-CoA dehydrogenase family.</text>
</comment>
<name>A0A3B0X7S6_9ZZZZ</name>
<keyword evidence="7" id="KW-0285">Flavoprotein</keyword>
<evidence type="ECO:0000259" key="13">
    <source>
        <dbReference type="Pfam" id="PF00441"/>
    </source>
</evidence>
<feature type="domain" description="Acyl-CoA dehydrogenase/oxidase C-terminal" evidence="13">
    <location>
        <begin position="363"/>
        <end position="510"/>
    </location>
</feature>
<evidence type="ECO:0000256" key="10">
    <source>
        <dbReference type="ARBA" id="ARBA00047882"/>
    </source>
</evidence>
<dbReference type="EMBL" id="UOFE01000030">
    <property type="protein sequence ID" value="VAW52816.1"/>
    <property type="molecule type" value="Genomic_DNA"/>
</dbReference>
<protein>
    <recommendedName>
        <fullName evidence="6">Acyl-coenzyme A dehydrogenase</fullName>
        <ecNumber evidence="4">1.3.8.7</ecNumber>
        <ecNumber evidence="5">1.3.8.8</ecNumber>
    </recommendedName>
</protein>
<organism evidence="16">
    <name type="scientific">hydrothermal vent metagenome</name>
    <dbReference type="NCBI Taxonomy" id="652676"/>
    <lineage>
        <taxon>unclassified sequences</taxon>
        <taxon>metagenomes</taxon>
        <taxon>ecological metagenomes</taxon>
    </lineage>
</organism>
<evidence type="ECO:0000259" key="14">
    <source>
        <dbReference type="Pfam" id="PF02771"/>
    </source>
</evidence>
<dbReference type="InterPro" id="IPR050741">
    <property type="entry name" value="Acyl-CoA_dehydrogenase"/>
</dbReference>
<dbReference type="NCBIfam" id="NF009586">
    <property type="entry name" value="PRK13026.1"/>
    <property type="match status" value="1"/>
</dbReference>
<evidence type="ECO:0000256" key="3">
    <source>
        <dbReference type="ARBA" id="ARBA00009347"/>
    </source>
</evidence>
<evidence type="ECO:0000256" key="4">
    <source>
        <dbReference type="ARBA" id="ARBA00012033"/>
    </source>
</evidence>
<dbReference type="Pfam" id="PF02771">
    <property type="entry name" value="Acyl-CoA_dh_N"/>
    <property type="match status" value="1"/>
</dbReference>
<evidence type="ECO:0000256" key="1">
    <source>
        <dbReference type="ARBA" id="ARBA00001974"/>
    </source>
</evidence>
<comment type="cofactor">
    <cofactor evidence="1">
        <name>FAD</name>
        <dbReference type="ChEBI" id="CHEBI:57692"/>
    </cofactor>
</comment>
<dbReference type="Pfam" id="PF00441">
    <property type="entry name" value="Acyl-CoA_dh_1"/>
    <property type="match status" value="1"/>
</dbReference>
<keyword evidence="9" id="KW-0560">Oxidoreductase</keyword>
<gene>
    <name evidence="16" type="ORF">MNBD_GAMMA05-571</name>
</gene>
<keyword evidence="12" id="KW-1133">Transmembrane helix</keyword>
<dbReference type="InterPro" id="IPR036250">
    <property type="entry name" value="AcylCo_DH-like_C"/>
</dbReference>
<evidence type="ECO:0000256" key="2">
    <source>
        <dbReference type="ARBA" id="ARBA00005005"/>
    </source>
</evidence>
<comment type="pathway">
    <text evidence="2">Lipid metabolism; fatty acid beta-oxidation.</text>
</comment>
<dbReference type="GO" id="GO:0004466">
    <property type="term" value="F:long-chain fatty acyl-CoA dehydrogenase activity"/>
    <property type="evidence" value="ECO:0007669"/>
    <property type="project" value="UniProtKB-EC"/>
</dbReference>
<evidence type="ECO:0000256" key="9">
    <source>
        <dbReference type="ARBA" id="ARBA00023002"/>
    </source>
</evidence>
<dbReference type="InterPro" id="IPR037069">
    <property type="entry name" value="AcylCoA_DH/ox_N_sf"/>
</dbReference>
<evidence type="ECO:0000256" key="11">
    <source>
        <dbReference type="ARBA" id="ARBA00049247"/>
    </source>
</evidence>
<dbReference type="Pfam" id="PF09317">
    <property type="entry name" value="ACDH_C"/>
    <property type="match status" value="1"/>
</dbReference>
<dbReference type="EC" id="1.3.8.8" evidence="5"/>
<dbReference type="Gene3D" id="2.40.110.10">
    <property type="entry name" value="Butyryl-CoA Dehydrogenase, subunit A, domain 2"/>
    <property type="match status" value="1"/>
</dbReference>
<dbReference type="PANTHER" id="PTHR48083:SF33">
    <property type="entry name" value="ACYL-COENZYME A DEHYDROGENASE"/>
    <property type="match status" value="1"/>
</dbReference>
<evidence type="ECO:0000256" key="6">
    <source>
        <dbReference type="ARBA" id="ARBA00020144"/>
    </source>
</evidence>
<dbReference type="SUPFAM" id="SSF56645">
    <property type="entry name" value="Acyl-CoA dehydrogenase NM domain-like"/>
    <property type="match status" value="1"/>
</dbReference>
<dbReference type="InterPro" id="IPR013786">
    <property type="entry name" value="AcylCoA_DH/ox_N"/>
</dbReference>
<proteinExistence type="inferred from homology"/>
<comment type="catalytic activity">
    <reaction evidence="11">
        <text>a long-chain 2,3-saturated fatty acyl-CoA + oxidized [electron-transfer flavoprotein] + H(+) = a long-chain (2E)-enoyl-CoA + reduced [electron-transfer flavoprotein]</text>
        <dbReference type="Rhea" id="RHEA:17721"/>
        <dbReference type="Rhea" id="RHEA-COMP:10685"/>
        <dbReference type="Rhea" id="RHEA-COMP:10686"/>
        <dbReference type="ChEBI" id="CHEBI:15378"/>
        <dbReference type="ChEBI" id="CHEBI:57692"/>
        <dbReference type="ChEBI" id="CHEBI:58307"/>
        <dbReference type="ChEBI" id="CHEBI:83721"/>
        <dbReference type="ChEBI" id="CHEBI:83727"/>
        <dbReference type="EC" id="1.3.8.8"/>
    </reaction>
</comment>
<evidence type="ECO:0000256" key="8">
    <source>
        <dbReference type="ARBA" id="ARBA00022827"/>
    </source>
</evidence>
<keyword evidence="12" id="KW-0472">Membrane</keyword>
<dbReference type="InterPro" id="IPR046373">
    <property type="entry name" value="Acyl-CoA_Oxase/DH_mid-dom_sf"/>
</dbReference>
<dbReference type="NCBIfam" id="NF007000">
    <property type="entry name" value="PRK09463.1"/>
    <property type="match status" value="1"/>
</dbReference>
<sequence length="809" mass="89677">MIWAGLLIFILFISAYMRLPLLVWSLTLAAGMFTLHIFSDFDPSSKYLLWIVLGAILIPLNFKPLRLNLFSRAIYKVMKKLMPTISQTEQEALDAGDVWWEAELFSGKPDFSFLKSLPKPVLTDEEQAFLDGPVEEFCGMLDDWQITHEDYDLAPEAWQFAKDNGFFSLIIPKQYGGLDYSAYCHSQVVMKIGSRSGSAGVTVMVPNSLGPGKLLMTYGTEEQKNYYLPRLAKGIEIPCFGLTGPDAGSDAGAMPDTGVVCYGSYEGEDKVLGIRLNFAKRYITLAPVATILGIAFKLHDPDHLIGDKDDCGITLALIKRETEGIEIGKRHFPVNHSFMNGPIRGKDVFIPLTSIIGGVDYVGKGWAMLMECLGDGRAISLPALGTAASKMGARYTGAYSRIRQQFHTPIGYFEGVEEALAEIAGQAYAIDAARSMVAVALDTGAVPSVISAIVKYQVMERMRTVLNHAMDIHGGHGICMGPHNHLARPYQLIPVGITVEGANILTRTMIVFGQGAMRSHPFLLKEVKAVHNEDERQGVKDFDNALFAHMGFIISNVVRSFWFGISFAKLVTTPGDKNTQYYYQQLVKMSSAFAFISDICVGVLGGSLKRREKISGRLADALANMYIITAVLKHYENQGSNREDLPLLHWACQDALFNVQTALKGITKNLPVPILGAICNSIIFPFTKPYQRPSDALGHKVARLTLNPSETLNRLSDGIYNSNDKDDATGRIDHAFNLVMKTDELQHKLRDAYKNGRLTSRDRDVYEEAKDKNIITGSEYVLLIETDQAIQNAIKVDEFSFKDWKIETP</sequence>
<comment type="catalytic activity">
    <reaction evidence="10">
        <text>a medium-chain 2,3-saturated fatty acyl-CoA + oxidized [electron-transfer flavoprotein] + H(+) = a medium-chain (2E)-enoyl-CoA + reduced [electron-transfer flavoprotein]</text>
        <dbReference type="Rhea" id="RHEA:14477"/>
        <dbReference type="Rhea" id="RHEA-COMP:10685"/>
        <dbReference type="Rhea" id="RHEA-COMP:10686"/>
        <dbReference type="ChEBI" id="CHEBI:15378"/>
        <dbReference type="ChEBI" id="CHEBI:57692"/>
        <dbReference type="ChEBI" id="CHEBI:58307"/>
        <dbReference type="ChEBI" id="CHEBI:83723"/>
        <dbReference type="ChEBI" id="CHEBI:83726"/>
        <dbReference type="EC" id="1.3.8.7"/>
    </reaction>
</comment>
<keyword evidence="12" id="KW-0812">Transmembrane</keyword>
<dbReference type="UniPathway" id="UPA00659"/>
<dbReference type="InterPro" id="IPR009075">
    <property type="entry name" value="AcylCo_DH/oxidase_C"/>
</dbReference>
<keyword evidence="8" id="KW-0274">FAD</keyword>
<feature type="transmembrane region" description="Helical" evidence="12">
    <location>
        <begin position="45"/>
        <end position="62"/>
    </location>
</feature>
<dbReference type="GO" id="GO:0070991">
    <property type="term" value="F:medium-chain fatty acyl-CoA dehydrogenase activity"/>
    <property type="evidence" value="ECO:0007669"/>
    <property type="project" value="UniProtKB-EC"/>
</dbReference>
<evidence type="ECO:0000256" key="12">
    <source>
        <dbReference type="SAM" id="Phobius"/>
    </source>
</evidence>
<evidence type="ECO:0000256" key="7">
    <source>
        <dbReference type="ARBA" id="ARBA00022630"/>
    </source>
</evidence>
<feature type="domain" description="Acyl-CoA dehydrogenase C-terminal bacterial-type" evidence="15">
    <location>
        <begin position="517"/>
        <end position="799"/>
    </location>
</feature>
<evidence type="ECO:0000313" key="16">
    <source>
        <dbReference type="EMBL" id="VAW52816.1"/>
    </source>
</evidence>
<dbReference type="FunFam" id="1.10.540.10:FF:000004">
    <property type="entry name" value="Acyl-CoA dehydrogenase"/>
    <property type="match status" value="1"/>
</dbReference>
<dbReference type="Gene3D" id="1.20.140.10">
    <property type="entry name" value="Butyryl-CoA Dehydrogenase, subunit A, domain 3"/>
    <property type="match status" value="1"/>
</dbReference>
<dbReference type="FunFam" id="1.20.140.10:FF:000009">
    <property type="entry name" value="Acyl-CoA dehydrogenase"/>
    <property type="match status" value="1"/>
</dbReference>
<dbReference type="EC" id="1.3.8.7" evidence="4"/>
<dbReference type="SUPFAM" id="SSF47203">
    <property type="entry name" value="Acyl-CoA dehydrogenase C-terminal domain-like"/>
    <property type="match status" value="1"/>
</dbReference>
<accession>A0A3B0X7S6</accession>
<evidence type="ECO:0000256" key="5">
    <source>
        <dbReference type="ARBA" id="ARBA00012040"/>
    </source>
</evidence>
<dbReference type="AlphaFoldDB" id="A0A3B0X7S6"/>
<dbReference type="PANTHER" id="PTHR48083">
    <property type="entry name" value="MEDIUM-CHAIN SPECIFIC ACYL-COA DEHYDROGENASE, MITOCHONDRIAL-RELATED"/>
    <property type="match status" value="1"/>
</dbReference>
<dbReference type="GO" id="GO:0050660">
    <property type="term" value="F:flavin adenine dinucleotide binding"/>
    <property type="evidence" value="ECO:0007669"/>
    <property type="project" value="InterPro"/>
</dbReference>
<dbReference type="GO" id="GO:0005737">
    <property type="term" value="C:cytoplasm"/>
    <property type="evidence" value="ECO:0007669"/>
    <property type="project" value="TreeGrafter"/>
</dbReference>
<feature type="domain" description="Acyl-CoA dehydrogenase/oxidase N-terminal" evidence="14">
    <location>
        <begin position="142"/>
        <end position="234"/>
    </location>
</feature>
<dbReference type="GO" id="GO:0033539">
    <property type="term" value="P:fatty acid beta-oxidation using acyl-CoA dehydrogenase"/>
    <property type="evidence" value="ECO:0007669"/>
    <property type="project" value="InterPro"/>
</dbReference>
<dbReference type="Gene3D" id="1.10.540.10">
    <property type="entry name" value="Acyl-CoA dehydrogenase/oxidase, N-terminal domain"/>
    <property type="match status" value="1"/>
</dbReference>